<feature type="compositionally biased region" description="Polar residues" evidence="1">
    <location>
        <begin position="224"/>
        <end position="234"/>
    </location>
</feature>
<feature type="compositionally biased region" description="Basic and acidic residues" evidence="1">
    <location>
        <begin position="123"/>
        <end position="150"/>
    </location>
</feature>
<dbReference type="Proteomes" id="UP001148299">
    <property type="component" value="Unassembled WGS sequence"/>
</dbReference>
<dbReference type="EMBL" id="JAPZBR010000008">
    <property type="protein sequence ID" value="KAJ5340853.1"/>
    <property type="molecule type" value="Genomic_DNA"/>
</dbReference>
<evidence type="ECO:0000313" key="2">
    <source>
        <dbReference type="EMBL" id="KAJ5340853.1"/>
    </source>
</evidence>
<feature type="compositionally biased region" description="Acidic residues" evidence="1">
    <location>
        <begin position="242"/>
        <end position="253"/>
    </location>
</feature>
<protein>
    <submittedName>
        <fullName evidence="2">Uncharacterized protein</fullName>
    </submittedName>
</protein>
<feature type="region of interest" description="Disordered" evidence="1">
    <location>
        <begin position="1"/>
        <end position="67"/>
    </location>
</feature>
<feature type="region of interest" description="Disordered" evidence="1">
    <location>
        <begin position="322"/>
        <end position="372"/>
    </location>
</feature>
<feature type="compositionally biased region" description="Polar residues" evidence="1">
    <location>
        <begin position="270"/>
        <end position="298"/>
    </location>
</feature>
<feature type="compositionally biased region" description="Polar residues" evidence="1">
    <location>
        <begin position="332"/>
        <end position="350"/>
    </location>
</feature>
<evidence type="ECO:0000313" key="3">
    <source>
        <dbReference type="Proteomes" id="UP001148299"/>
    </source>
</evidence>
<reference evidence="2" key="2">
    <citation type="journal article" date="2023" name="IMA Fungus">
        <title>Comparative genomic study of the Penicillium genus elucidates a diverse pangenome and 15 lateral gene transfer events.</title>
        <authorList>
            <person name="Petersen C."/>
            <person name="Sorensen T."/>
            <person name="Nielsen M.R."/>
            <person name="Sondergaard T.E."/>
            <person name="Sorensen J.L."/>
            <person name="Fitzpatrick D.A."/>
            <person name="Frisvad J.C."/>
            <person name="Nielsen K.L."/>
        </authorList>
    </citation>
    <scope>NUCLEOTIDE SEQUENCE</scope>
    <source>
        <strain evidence="2">IBT 35675</strain>
    </source>
</reference>
<feature type="compositionally biased region" description="Acidic residues" evidence="1">
    <location>
        <begin position="322"/>
        <end position="331"/>
    </location>
</feature>
<accession>A0A9W9QTR7</accession>
<feature type="compositionally biased region" description="Basic and acidic residues" evidence="1">
    <location>
        <begin position="16"/>
        <end position="37"/>
    </location>
</feature>
<sequence>MPRVLPWQRSGTGTSAKKEATPRKRVKTESELGRDLTLRNPPISPSKRDFFRSSQSPPSSPIKQCPPQEFLIPGFGRDDMWVMVEDEFYAVAQTYTQHLHYAEYRRRRKEVKERHSTLAAEIERPTDERTPLPREVERRKENEAFRERQKVGLAQVANEPANKAGDDGEDDDDDQLWAGTHLQDFMSSPPKSRSLFGLQSRKSTTRAAAGFGQVPVAAGGRARVNSTGSFTSASRRPAIEAIEIDEETASDSDDDLDLEAHQVMAPPPRRTQSAVQHKSTPQPHGQSHLRNTPTSDVKTTPLVARPISTPGFKSRMQSLFDDLDDLPEPSEIENNTTFNANQVSVKQQPDTAEHNNLDPKKHRHNEVPTFLV</sequence>
<proteinExistence type="predicted"/>
<feature type="region of interest" description="Disordered" evidence="1">
    <location>
        <begin position="222"/>
        <end position="253"/>
    </location>
</feature>
<feature type="compositionally biased region" description="Low complexity" evidence="1">
    <location>
        <begin position="53"/>
        <end position="67"/>
    </location>
</feature>
<gene>
    <name evidence="2" type="ORF">N7541_009977</name>
</gene>
<dbReference type="AlphaFoldDB" id="A0A9W9QTR7"/>
<name>A0A9W9QTR7_PENBR</name>
<evidence type="ECO:0000256" key="1">
    <source>
        <dbReference type="SAM" id="MobiDB-lite"/>
    </source>
</evidence>
<organism evidence="2 3">
    <name type="scientific">Penicillium brevicompactum</name>
    <dbReference type="NCBI Taxonomy" id="5074"/>
    <lineage>
        <taxon>Eukaryota</taxon>
        <taxon>Fungi</taxon>
        <taxon>Dikarya</taxon>
        <taxon>Ascomycota</taxon>
        <taxon>Pezizomycotina</taxon>
        <taxon>Eurotiomycetes</taxon>
        <taxon>Eurotiomycetidae</taxon>
        <taxon>Eurotiales</taxon>
        <taxon>Aspergillaceae</taxon>
        <taxon>Penicillium</taxon>
    </lineage>
</organism>
<reference evidence="2" key="1">
    <citation type="submission" date="2022-12" db="EMBL/GenBank/DDBJ databases">
        <authorList>
            <person name="Petersen C."/>
        </authorList>
    </citation>
    <scope>NUCLEOTIDE SEQUENCE</scope>
    <source>
        <strain evidence="2">IBT 35675</strain>
    </source>
</reference>
<comment type="caution">
    <text evidence="2">The sequence shown here is derived from an EMBL/GenBank/DDBJ whole genome shotgun (WGS) entry which is preliminary data.</text>
</comment>
<keyword evidence="3" id="KW-1185">Reference proteome</keyword>
<feature type="region of interest" description="Disordered" evidence="1">
    <location>
        <begin position="265"/>
        <end position="301"/>
    </location>
</feature>
<feature type="region of interest" description="Disordered" evidence="1">
    <location>
        <begin position="123"/>
        <end position="176"/>
    </location>
</feature>